<comment type="similarity">
    <text evidence="13">Belongs to the LpxK family.</text>
</comment>
<dbReference type="InterPro" id="IPR003758">
    <property type="entry name" value="LpxK"/>
</dbReference>
<evidence type="ECO:0000256" key="2">
    <source>
        <dbReference type="ARBA" id="ARBA00004870"/>
    </source>
</evidence>
<organism evidence="15 16">
    <name type="scientific">Paraglaciecola hydrolytica</name>
    <dbReference type="NCBI Taxonomy" id="1799789"/>
    <lineage>
        <taxon>Bacteria</taxon>
        <taxon>Pseudomonadati</taxon>
        <taxon>Pseudomonadota</taxon>
        <taxon>Gammaproteobacteria</taxon>
        <taxon>Alteromonadales</taxon>
        <taxon>Alteromonadaceae</taxon>
        <taxon>Paraglaciecola</taxon>
    </lineage>
</organism>
<dbReference type="OrthoDB" id="9766423at2"/>
<dbReference type="EC" id="2.7.1.130" evidence="3 13"/>
<evidence type="ECO:0000256" key="13">
    <source>
        <dbReference type="HAMAP-Rule" id="MF_00409"/>
    </source>
</evidence>
<keyword evidence="11 13" id="KW-0443">Lipid metabolism</keyword>
<dbReference type="STRING" id="1799789.AX660_12485"/>
<keyword evidence="7 13" id="KW-0808">Transferase</keyword>
<evidence type="ECO:0000256" key="1">
    <source>
        <dbReference type="ARBA" id="ARBA00002274"/>
    </source>
</evidence>
<dbReference type="SUPFAM" id="SSF52540">
    <property type="entry name" value="P-loop containing nucleoside triphosphate hydrolases"/>
    <property type="match status" value="1"/>
</dbReference>
<keyword evidence="14" id="KW-0472">Membrane</keyword>
<accession>A0A136A1A3</accession>
<keyword evidence="16" id="KW-1185">Reference proteome</keyword>
<dbReference type="PANTHER" id="PTHR42724">
    <property type="entry name" value="TETRAACYLDISACCHARIDE 4'-KINASE"/>
    <property type="match status" value="1"/>
</dbReference>
<keyword evidence="10 13" id="KW-0067">ATP-binding</keyword>
<dbReference type="GO" id="GO:0005524">
    <property type="term" value="F:ATP binding"/>
    <property type="evidence" value="ECO:0007669"/>
    <property type="project" value="UniProtKB-UniRule"/>
</dbReference>
<evidence type="ECO:0000256" key="4">
    <source>
        <dbReference type="ARBA" id="ARBA00016436"/>
    </source>
</evidence>
<keyword evidence="14" id="KW-0812">Transmembrane</keyword>
<evidence type="ECO:0000313" key="15">
    <source>
        <dbReference type="EMBL" id="KXI28983.1"/>
    </source>
</evidence>
<sequence>MFSLSQLWYAPRWYHWCVIILLLPLSLLFMLLASGRRQAFKLGFKKSNKVNAFVIIVGNISVGGNGKTPLVVYLAQLLTEQGYKPGVLTRGYGGKSVDYPVLVDENSQAAVVGDEPLLMRQHIFCPIVIDPIRSQGAAYLVKQCHCDVIICDDGLQHYALQRDIEIVVMDGQRRLGNHLLLPAGPLREGKWRLNTVDFIVTNGEHVENGEYAMGLQPGNLINVKNPNRHCGICDITEPVTALAGIGNPQRFFSLLATYQLNIKQQLSFVDHHAFKASDLPTGTVLMTEKDAVKCRDFAHDDCWYLPVKATLAETFNRALLAKLQLLKANKTD</sequence>
<proteinExistence type="inferred from homology"/>
<evidence type="ECO:0000256" key="14">
    <source>
        <dbReference type="SAM" id="Phobius"/>
    </source>
</evidence>
<dbReference type="GO" id="GO:0009245">
    <property type="term" value="P:lipid A biosynthetic process"/>
    <property type="evidence" value="ECO:0007669"/>
    <property type="project" value="UniProtKB-UniRule"/>
</dbReference>
<evidence type="ECO:0000256" key="11">
    <source>
        <dbReference type="ARBA" id="ARBA00023098"/>
    </source>
</evidence>
<dbReference type="PANTHER" id="PTHR42724:SF1">
    <property type="entry name" value="TETRAACYLDISACCHARIDE 4'-KINASE, MITOCHONDRIAL-RELATED"/>
    <property type="match status" value="1"/>
</dbReference>
<evidence type="ECO:0000256" key="8">
    <source>
        <dbReference type="ARBA" id="ARBA00022741"/>
    </source>
</evidence>
<dbReference type="HAMAP" id="MF_00409">
    <property type="entry name" value="LpxK"/>
    <property type="match status" value="1"/>
</dbReference>
<evidence type="ECO:0000313" key="16">
    <source>
        <dbReference type="Proteomes" id="UP000070299"/>
    </source>
</evidence>
<keyword evidence="5 13" id="KW-0444">Lipid biosynthesis</keyword>
<dbReference type="InterPro" id="IPR027417">
    <property type="entry name" value="P-loop_NTPase"/>
</dbReference>
<keyword evidence="6 13" id="KW-0441">Lipid A biosynthesis</keyword>
<dbReference type="UniPathway" id="UPA00359">
    <property type="reaction ID" value="UER00482"/>
</dbReference>
<keyword evidence="9 13" id="KW-0418">Kinase</keyword>
<evidence type="ECO:0000256" key="3">
    <source>
        <dbReference type="ARBA" id="ARBA00012071"/>
    </source>
</evidence>
<feature type="transmembrane region" description="Helical" evidence="14">
    <location>
        <begin position="13"/>
        <end position="33"/>
    </location>
</feature>
<gene>
    <name evidence="13" type="primary">lpxK</name>
    <name evidence="15" type="ORF">AX660_12485</name>
</gene>
<evidence type="ECO:0000256" key="5">
    <source>
        <dbReference type="ARBA" id="ARBA00022516"/>
    </source>
</evidence>
<dbReference type="Pfam" id="PF02606">
    <property type="entry name" value="LpxK"/>
    <property type="match status" value="1"/>
</dbReference>
<evidence type="ECO:0000256" key="6">
    <source>
        <dbReference type="ARBA" id="ARBA00022556"/>
    </source>
</evidence>
<evidence type="ECO:0000256" key="12">
    <source>
        <dbReference type="ARBA" id="ARBA00029757"/>
    </source>
</evidence>
<evidence type="ECO:0000256" key="7">
    <source>
        <dbReference type="ARBA" id="ARBA00022679"/>
    </source>
</evidence>
<dbReference type="AlphaFoldDB" id="A0A136A1A3"/>
<feature type="binding site" evidence="13">
    <location>
        <begin position="61"/>
        <end position="68"/>
    </location>
    <ligand>
        <name>ATP</name>
        <dbReference type="ChEBI" id="CHEBI:30616"/>
    </ligand>
</feature>
<dbReference type="Proteomes" id="UP000070299">
    <property type="component" value="Unassembled WGS sequence"/>
</dbReference>
<evidence type="ECO:0000256" key="10">
    <source>
        <dbReference type="ARBA" id="ARBA00022840"/>
    </source>
</evidence>
<reference evidence="16" key="1">
    <citation type="submission" date="2016-02" db="EMBL/GenBank/DDBJ databases">
        <authorList>
            <person name="Schultz-Johansen M."/>
            <person name="Glaring M.A."/>
            <person name="Bech P.K."/>
            <person name="Stougaard P."/>
        </authorList>
    </citation>
    <scope>NUCLEOTIDE SEQUENCE [LARGE SCALE GENOMIC DNA]</scope>
    <source>
        <strain evidence="16">S66</strain>
    </source>
</reference>
<dbReference type="EMBL" id="LSNE01000005">
    <property type="protein sequence ID" value="KXI28983.1"/>
    <property type="molecule type" value="Genomic_DNA"/>
</dbReference>
<dbReference type="GO" id="GO:0005886">
    <property type="term" value="C:plasma membrane"/>
    <property type="evidence" value="ECO:0007669"/>
    <property type="project" value="TreeGrafter"/>
</dbReference>
<keyword evidence="8 13" id="KW-0547">Nucleotide-binding</keyword>
<comment type="function">
    <text evidence="1 13">Transfers the gamma-phosphate of ATP to the 4'-position of a tetraacyldisaccharide 1-phosphate intermediate (termed DS-1-P) to form tetraacyldisaccharide 1,4'-bis-phosphate (lipid IVA).</text>
</comment>
<name>A0A136A1A3_9ALTE</name>
<dbReference type="GO" id="GO:0009244">
    <property type="term" value="P:lipopolysaccharide core region biosynthetic process"/>
    <property type="evidence" value="ECO:0007669"/>
    <property type="project" value="TreeGrafter"/>
</dbReference>
<dbReference type="RefSeq" id="WP_068375926.1">
    <property type="nucleotide sequence ID" value="NZ_LSNE01000005.1"/>
</dbReference>
<comment type="caution">
    <text evidence="15">The sequence shown here is derived from an EMBL/GenBank/DDBJ whole genome shotgun (WGS) entry which is preliminary data.</text>
</comment>
<dbReference type="GO" id="GO:0009029">
    <property type="term" value="F:lipid-A 4'-kinase activity"/>
    <property type="evidence" value="ECO:0007669"/>
    <property type="project" value="UniProtKB-UniRule"/>
</dbReference>
<evidence type="ECO:0000256" key="9">
    <source>
        <dbReference type="ARBA" id="ARBA00022777"/>
    </source>
</evidence>
<comment type="pathway">
    <text evidence="2 13">Glycolipid biosynthesis; lipid IV(A) biosynthesis; lipid IV(A) from (3R)-3-hydroxytetradecanoyl-[acyl-carrier-protein] and UDP-N-acetyl-alpha-D-glucosamine: step 6/6.</text>
</comment>
<comment type="catalytic activity">
    <reaction evidence="13">
        <text>a lipid A disaccharide + ATP = a lipid IVA + ADP + H(+)</text>
        <dbReference type="Rhea" id="RHEA:67840"/>
        <dbReference type="ChEBI" id="CHEBI:15378"/>
        <dbReference type="ChEBI" id="CHEBI:30616"/>
        <dbReference type="ChEBI" id="CHEBI:176343"/>
        <dbReference type="ChEBI" id="CHEBI:176425"/>
        <dbReference type="ChEBI" id="CHEBI:456216"/>
        <dbReference type="EC" id="2.7.1.130"/>
    </reaction>
</comment>
<keyword evidence="14" id="KW-1133">Transmembrane helix</keyword>
<protein>
    <recommendedName>
        <fullName evidence="4 13">Tetraacyldisaccharide 4'-kinase</fullName>
        <ecNumber evidence="3 13">2.7.1.130</ecNumber>
    </recommendedName>
    <alternativeName>
        <fullName evidence="12 13">Lipid A 4'-kinase</fullName>
    </alternativeName>
</protein>
<dbReference type="NCBIfam" id="TIGR00682">
    <property type="entry name" value="lpxK"/>
    <property type="match status" value="1"/>
</dbReference>